<evidence type="ECO:0000259" key="5">
    <source>
        <dbReference type="PROSITE" id="PS51000"/>
    </source>
</evidence>
<feature type="compositionally biased region" description="Basic and acidic residues" evidence="4">
    <location>
        <begin position="338"/>
        <end position="347"/>
    </location>
</feature>
<protein>
    <submittedName>
        <fullName evidence="6">YafY family transcriptional regulator</fullName>
    </submittedName>
</protein>
<dbReference type="Pfam" id="PF13280">
    <property type="entry name" value="WYL"/>
    <property type="match status" value="1"/>
</dbReference>
<reference evidence="6 7" key="1">
    <citation type="submission" date="2019-05" db="EMBL/GenBank/DDBJ databases">
        <title>Streptomyces sp. NEAU-C151, a novel actinomycete isolated from soil.</title>
        <authorList>
            <person name="Han L."/>
            <person name="Jiang H."/>
        </authorList>
    </citation>
    <scope>NUCLEOTIDE SEQUENCE [LARGE SCALE GENOMIC DNA]</scope>
    <source>
        <strain evidence="6 7">NEAU-C151</strain>
    </source>
</reference>
<feature type="region of interest" description="Disordered" evidence="4">
    <location>
        <begin position="321"/>
        <end position="356"/>
    </location>
</feature>
<keyword evidence="3" id="KW-0804">Transcription</keyword>
<dbReference type="PROSITE" id="PS00894">
    <property type="entry name" value="HTH_DEOR_1"/>
    <property type="match status" value="1"/>
</dbReference>
<dbReference type="InterPro" id="IPR036390">
    <property type="entry name" value="WH_DNA-bd_sf"/>
</dbReference>
<dbReference type="InterPro" id="IPR018356">
    <property type="entry name" value="Tscrpt_reg_HTH_DeoR_CS"/>
</dbReference>
<keyword evidence="7" id="KW-1185">Reference proteome</keyword>
<dbReference type="Pfam" id="PF25583">
    <property type="entry name" value="WCX"/>
    <property type="match status" value="1"/>
</dbReference>
<evidence type="ECO:0000313" key="6">
    <source>
        <dbReference type="EMBL" id="TLS40971.1"/>
    </source>
</evidence>
<dbReference type="InterPro" id="IPR051534">
    <property type="entry name" value="CBASS_pafABC_assoc_protein"/>
</dbReference>
<dbReference type="Proteomes" id="UP000305906">
    <property type="component" value="Unassembled WGS sequence"/>
</dbReference>
<accession>A0A5R9FCV6</accession>
<dbReference type="AlphaFoldDB" id="A0A5R9FCV6"/>
<evidence type="ECO:0000256" key="4">
    <source>
        <dbReference type="SAM" id="MobiDB-lite"/>
    </source>
</evidence>
<dbReference type="Gene3D" id="1.10.10.10">
    <property type="entry name" value="Winged helix-like DNA-binding domain superfamily/Winged helix DNA-binding domain"/>
    <property type="match status" value="1"/>
</dbReference>
<dbReference type="SUPFAM" id="SSF46785">
    <property type="entry name" value="Winged helix' DNA-binding domain"/>
    <property type="match status" value="1"/>
</dbReference>
<dbReference type="InterPro" id="IPR013196">
    <property type="entry name" value="HTH_11"/>
</dbReference>
<dbReference type="Pfam" id="PF08279">
    <property type="entry name" value="HTH_11"/>
    <property type="match status" value="1"/>
</dbReference>
<dbReference type="RefSeq" id="WP_138049869.1">
    <property type="nucleotide sequence ID" value="NZ_VBZC01000065.1"/>
</dbReference>
<keyword evidence="1" id="KW-0805">Transcription regulation</keyword>
<name>A0A5R9FCV6_9ACTN</name>
<keyword evidence="2" id="KW-0238">DNA-binding</keyword>
<evidence type="ECO:0000256" key="2">
    <source>
        <dbReference type="ARBA" id="ARBA00023125"/>
    </source>
</evidence>
<evidence type="ECO:0000256" key="1">
    <source>
        <dbReference type="ARBA" id="ARBA00023015"/>
    </source>
</evidence>
<comment type="caution">
    <text evidence="6">The sequence shown here is derived from an EMBL/GenBank/DDBJ whole genome shotgun (WGS) entry which is preliminary data.</text>
</comment>
<dbReference type="InterPro" id="IPR026881">
    <property type="entry name" value="WYL_dom"/>
</dbReference>
<dbReference type="PROSITE" id="PS52050">
    <property type="entry name" value="WYL"/>
    <property type="match status" value="1"/>
</dbReference>
<dbReference type="InterPro" id="IPR057727">
    <property type="entry name" value="WCX_dom"/>
</dbReference>
<dbReference type="GO" id="GO:0003700">
    <property type="term" value="F:DNA-binding transcription factor activity"/>
    <property type="evidence" value="ECO:0007669"/>
    <property type="project" value="InterPro"/>
</dbReference>
<evidence type="ECO:0000313" key="7">
    <source>
        <dbReference type="Proteomes" id="UP000305906"/>
    </source>
</evidence>
<dbReference type="PROSITE" id="PS51000">
    <property type="entry name" value="HTH_DEOR_2"/>
    <property type="match status" value="1"/>
</dbReference>
<gene>
    <name evidence="6" type="ORF">FE633_38835</name>
</gene>
<feature type="domain" description="HTH deoR-type" evidence="5">
    <location>
        <begin position="4"/>
        <end position="59"/>
    </location>
</feature>
<dbReference type="InterPro" id="IPR001034">
    <property type="entry name" value="DeoR_HTH"/>
</dbReference>
<evidence type="ECO:0000256" key="3">
    <source>
        <dbReference type="ARBA" id="ARBA00023163"/>
    </source>
</evidence>
<dbReference type="EMBL" id="VBZC01000065">
    <property type="protein sequence ID" value="TLS40971.1"/>
    <property type="molecule type" value="Genomic_DNA"/>
</dbReference>
<proteinExistence type="predicted"/>
<dbReference type="PANTHER" id="PTHR34580">
    <property type="match status" value="1"/>
</dbReference>
<dbReference type="GO" id="GO:0003677">
    <property type="term" value="F:DNA binding"/>
    <property type="evidence" value="ECO:0007669"/>
    <property type="project" value="UniProtKB-KW"/>
</dbReference>
<dbReference type="PANTHER" id="PTHR34580:SF3">
    <property type="entry name" value="PROTEIN PAFB"/>
    <property type="match status" value="1"/>
</dbReference>
<dbReference type="InterPro" id="IPR036388">
    <property type="entry name" value="WH-like_DNA-bd_sf"/>
</dbReference>
<sequence>MLETSARLLRLLSLLQAHREWSGADLAERLGVTPRTVRRDVDRLRELGYPVNASPGTGGGYQLGAGAELPPLLLDDDEAVAVAVGLRTAAGQGIEGIGETSVRALSKLEQVLPSRLRRRVGALNAFTVPMLHGPRPSAVDPAVLTELASVCRDSERLRFEYHDHDGAATRRTVEPHRLVCTERRWYLVAWDVDRDAWRTFRVDRITPKPPHGPRFPPREPPADDLAAYVSTGVSTRAYAAHAVIRLLVPLGEAAERISPSAGTLEAETPGSCILRTGAASLDVMVIHVAMMGLEFEVLEPDGLTERVRTLRDRLSRALDRTLDRPLDRTGSGAASEPRTGDGADRRPGTRSGPGAA</sequence>
<organism evidence="6 7">
    <name type="scientific">Streptomyces montanus</name>
    <dbReference type="NCBI Taxonomy" id="2580423"/>
    <lineage>
        <taxon>Bacteria</taxon>
        <taxon>Bacillati</taxon>
        <taxon>Actinomycetota</taxon>
        <taxon>Actinomycetes</taxon>
        <taxon>Kitasatosporales</taxon>
        <taxon>Streptomycetaceae</taxon>
        <taxon>Streptomyces</taxon>
    </lineage>
</organism>